<dbReference type="Pfam" id="PF01797">
    <property type="entry name" value="Y1_Tnp"/>
    <property type="match status" value="1"/>
</dbReference>
<dbReference type="InterPro" id="IPR036515">
    <property type="entry name" value="Transposase_17_sf"/>
</dbReference>
<evidence type="ECO:0000259" key="1">
    <source>
        <dbReference type="SMART" id="SM01321"/>
    </source>
</evidence>
<dbReference type="GO" id="GO:0006313">
    <property type="term" value="P:DNA transposition"/>
    <property type="evidence" value="ECO:0007669"/>
    <property type="project" value="InterPro"/>
</dbReference>
<dbReference type="PANTHER" id="PTHR34322:SF2">
    <property type="entry name" value="TRANSPOSASE IS200-LIKE DOMAIN-CONTAINING PROTEIN"/>
    <property type="match status" value="1"/>
</dbReference>
<gene>
    <name evidence="2" type="ORF">CFK37_09795</name>
</gene>
<dbReference type="PANTHER" id="PTHR34322">
    <property type="entry name" value="TRANSPOSASE, Y1_TNP DOMAIN-CONTAINING"/>
    <property type="match status" value="1"/>
</dbReference>
<sequence>MPRNPRKRSRNGIYHIMLRGINRQTIFEDDEDRFRILETIKRYKTVSKIEVYSYCLMDNHIHLLIRESEESVSKVIQRIGASYVYWYNAKYKRCGHLFQDRFKSESVETIPSFLRVLRYIHQNPVKAGLAANALECKWTSIKEYFGHASMVDVDFGLRLFTSDRSKAIQLFSDYMQLINDDDFMDDRIRVRLTDEEVRDHLSQLGFPNGSALQQMKPAERNAIILEMKGVNGVAIRQLSRITGISKSVIHRIR</sequence>
<dbReference type="SMART" id="SM01321">
    <property type="entry name" value="Y1_Tnp"/>
    <property type="match status" value="1"/>
</dbReference>
<evidence type="ECO:0000313" key="2">
    <source>
        <dbReference type="EMBL" id="ASK62427.1"/>
    </source>
</evidence>
<proteinExistence type="predicted"/>
<protein>
    <submittedName>
        <fullName evidence="2">Transposase</fullName>
    </submittedName>
</protein>
<dbReference type="Proteomes" id="UP000198312">
    <property type="component" value="Chromosome"/>
</dbReference>
<dbReference type="InterPro" id="IPR002686">
    <property type="entry name" value="Transposase_17"/>
</dbReference>
<name>A0A220U2W4_9BACI</name>
<dbReference type="RefSeq" id="WP_089061687.1">
    <property type="nucleotide sequence ID" value="NZ_CP022315.1"/>
</dbReference>
<dbReference type="SUPFAM" id="SSF143422">
    <property type="entry name" value="Transposase IS200-like"/>
    <property type="match status" value="1"/>
</dbReference>
<organism evidence="2 3">
    <name type="scientific">Virgibacillus phasianinus</name>
    <dbReference type="NCBI Taxonomy" id="2017483"/>
    <lineage>
        <taxon>Bacteria</taxon>
        <taxon>Bacillati</taxon>
        <taxon>Bacillota</taxon>
        <taxon>Bacilli</taxon>
        <taxon>Bacillales</taxon>
        <taxon>Bacillaceae</taxon>
        <taxon>Virgibacillus</taxon>
    </lineage>
</organism>
<dbReference type="GO" id="GO:0004803">
    <property type="term" value="F:transposase activity"/>
    <property type="evidence" value="ECO:0007669"/>
    <property type="project" value="InterPro"/>
</dbReference>
<evidence type="ECO:0000313" key="3">
    <source>
        <dbReference type="Proteomes" id="UP000198312"/>
    </source>
</evidence>
<dbReference type="AlphaFoldDB" id="A0A220U2W4"/>
<accession>A0A220U2W4</accession>
<dbReference type="GO" id="GO:0003677">
    <property type="term" value="F:DNA binding"/>
    <property type="evidence" value="ECO:0007669"/>
    <property type="project" value="InterPro"/>
</dbReference>
<keyword evidence="3" id="KW-1185">Reference proteome</keyword>
<dbReference type="Gene3D" id="3.30.70.1290">
    <property type="entry name" value="Transposase IS200-like"/>
    <property type="match status" value="1"/>
</dbReference>
<dbReference type="OrthoDB" id="9788881at2"/>
<reference evidence="2 3" key="1">
    <citation type="submission" date="2017-07" db="EMBL/GenBank/DDBJ databases">
        <title>Virgibacillus sp. LM2416.</title>
        <authorList>
            <person name="Tak E.J."/>
            <person name="Bae J.-W."/>
        </authorList>
    </citation>
    <scope>NUCLEOTIDE SEQUENCE [LARGE SCALE GENOMIC DNA]</scope>
    <source>
        <strain evidence="2 3">LM2416</strain>
    </source>
</reference>
<dbReference type="KEGG" id="vil:CFK37_09795"/>
<feature type="domain" description="Transposase IS200-like" evidence="1">
    <location>
        <begin position="9"/>
        <end position="123"/>
    </location>
</feature>
<dbReference type="EMBL" id="CP022315">
    <property type="protein sequence ID" value="ASK62427.1"/>
    <property type="molecule type" value="Genomic_DNA"/>
</dbReference>